<comment type="caution">
    <text evidence="2">The sequence shown here is derived from an EMBL/GenBank/DDBJ whole genome shotgun (WGS) entry which is preliminary data.</text>
</comment>
<reference evidence="2 3" key="1">
    <citation type="journal article" date="2012" name="FEBS Lett.">
        <title>Anammox organism KSU-1 expresses a NirK-type copper-containing nitrite reductase instead of a NirS-type with cytochrome cd1.</title>
        <authorList>
            <person name="Hira D."/>
            <person name="Toh H."/>
            <person name="Migita C.T."/>
            <person name="Okubo H."/>
            <person name="Nishiyama T."/>
            <person name="Hattori M."/>
            <person name="Furukawa K."/>
            <person name="Fujii T."/>
        </authorList>
    </citation>
    <scope>NUCLEOTIDE SEQUENCE [LARGE SCALE GENOMIC DNA]</scope>
</reference>
<dbReference type="AlphaFoldDB" id="I3IHL2"/>
<dbReference type="Proteomes" id="UP000002985">
    <property type="component" value="Unassembled WGS sequence"/>
</dbReference>
<proteinExistence type="predicted"/>
<organism evidence="2 3">
    <name type="scientific">Candidatus Jettenia caeni</name>
    <dbReference type="NCBI Taxonomy" id="247490"/>
    <lineage>
        <taxon>Bacteria</taxon>
        <taxon>Pseudomonadati</taxon>
        <taxon>Planctomycetota</taxon>
        <taxon>Candidatus Brocadiia</taxon>
        <taxon>Candidatus Brocadiales</taxon>
        <taxon>Candidatus Brocadiaceae</taxon>
        <taxon>Candidatus Jettenia</taxon>
    </lineage>
</organism>
<accession>I3IHL2</accession>
<dbReference type="STRING" id="247490.KSU1_B0350"/>
<dbReference type="OrthoDB" id="9776792at2"/>
<feature type="coiled-coil region" evidence="1">
    <location>
        <begin position="110"/>
        <end position="146"/>
    </location>
</feature>
<protein>
    <submittedName>
        <fullName evidence="2">CRISPR-associated protein</fullName>
    </submittedName>
</protein>
<dbReference type="Pfam" id="PF05107">
    <property type="entry name" value="Cas_Cas7"/>
    <property type="match status" value="1"/>
</dbReference>
<gene>
    <name evidence="2" type="ORF">KSU1_B0350</name>
</gene>
<sequence>MADMLLTNRHESLFLWDVRKSNPNGDPSGNEPRIDRHTKKCDVTDVCIKRTVRDYIGQTKGKDSLLITRLGEDIPQIVTLTERISAFLFGSDEKKEKTFKVVEDSTKKALKDITEKHQGMEQEKLKAQKDEQKKEIEKEEKILKKRLEVFEEFKTNKSAEKLKTLIDEKESWPNIINDLRKYMCQCFCDLKMFGSVLAIKSKTPLADLGGPLTGPIQIEVGTSLHKVVQSNKQITSIMAPDKKPAEEGEEAEHGGGLFGDTHCIEYGLFATSAIANENTAKFTGLHNDDHNLFLKALWRGTRDRHTRSKNQVPRLLIDIEYNKPFHFGDLVNSIKLMPVKRDGKNIEEEAYRSIEDFTLDLSKFYETVKSKTDAIKSIKFASNGLITLEEFKEGLDNSLKNKVCELSNIDFDCSKEIKAEEFSDTAKKAIEGIKGISYCEPNKTITITTDLADDIFKRIIDNPVLRDYKDGLQKAYNELKGT</sequence>
<name>I3IHL2_9BACT</name>
<dbReference type="eggNOG" id="COG3649">
    <property type="taxonomic scope" value="Bacteria"/>
</dbReference>
<keyword evidence="1" id="KW-0175">Coiled coil</keyword>
<evidence type="ECO:0000256" key="1">
    <source>
        <dbReference type="SAM" id="Coils"/>
    </source>
</evidence>
<dbReference type="InterPro" id="IPR006482">
    <property type="entry name" value="Cas7_Csh2/Csh2"/>
</dbReference>
<keyword evidence="3" id="KW-1185">Reference proteome</keyword>
<evidence type="ECO:0000313" key="2">
    <source>
        <dbReference type="EMBL" id="GAB61207.1"/>
    </source>
</evidence>
<evidence type="ECO:0000313" key="3">
    <source>
        <dbReference type="Proteomes" id="UP000002985"/>
    </source>
</evidence>
<dbReference type="EMBL" id="BAFH01000002">
    <property type="protein sequence ID" value="GAB61207.1"/>
    <property type="molecule type" value="Genomic_DNA"/>
</dbReference>
<dbReference type="GO" id="GO:0043571">
    <property type="term" value="P:maintenance of CRISPR repeat elements"/>
    <property type="evidence" value="ECO:0007669"/>
    <property type="project" value="InterPro"/>
</dbReference>